<feature type="domain" description="ChlI/MoxR AAA lid" evidence="3">
    <location>
        <begin position="236"/>
        <end position="270"/>
    </location>
</feature>
<dbReference type="EC" id="6.6.1.1" evidence="1"/>
<evidence type="ECO:0000313" key="4">
    <source>
        <dbReference type="EMBL" id="OHT17245.1"/>
    </source>
</evidence>
<comment type="pathway">
    <text evidence="2">Porphyrin-containing compound metabolism.</text>
</comment>
<keyword evidence="5" id="KW-1185">Reference proteome</keyword>
<dbReference type="VEuPathDB" id="TrichDB:TRFO_12593"/>
<dbReference type="RefSeq" id="XP_068370381.1">
    <property type="nucleotide sequence ID" value="XM_068496722.1"/>
</dbReference>
<reference evidence="4" key="1">
    <citation type="submission" date="2016-10" db="EMBL/GenBank/DDBJ databases">
        <authorList>
            <person name="Benchimol M."/>
            <person name="Almeida L.G."/>
            <person name="Vasconcelos A.T."/>
            <person name="Perreira-Neves A."/>
            <person name="Rosa I.A."/>
            <person name="Tasca T."/>
            <person name="Bogo M.R."/>
            <person name="de Souza W."/>
        </authorList>
    </citation>
    <scope>NUCLEOTIDE SEQUENCE [LARGE SCALE GENOMIC DNA]</scope>
    <source>
        <strain evidence="4">K</strain>
    </source>
</reference>
<evidence type="ECO:0000313" key="5">
    <source>
        <dbReference type="Proteomes" id="UP000179807"/>
    </source>
</evidence>
<proteinExistence type="predicted"/>
<dbReference type="GeneID" id="94831426"/>
<comment type="caution">
    <text evidence="4">The sequence shown here is derived from an EMBL/GenBank/DDBJ whole genome shotgun (WGS) entry which is preliminary data.</text>
</comment>
<gene>
    <name evidence="4" type="ORF">TRFO_12593</name>
</gene>
<dbReference type="EMBL" id="MLAK01000024">
    <property type="protein sequence ID" value="OHT17245.1"/>
    <property type="molecule type" value="Genomic_DNA"/>
</dbReference>
<dbReference type="Proteomes" id="UP000179807">
    <property type="component" value="Unassembled WGS sequence"/>
</dbReference>
<dbReference type="AlphaFoldDB" id="A0A1J4L5L8"/>
<name>A0A1J4L5L8_9EUKA</name>
<evidence type="ECO:0000259" key="3">
    <source>
        <dbReference type="Pfam" id="PF17863"/>
    </source>
</evidence>
<sequence length="297" mass="33049">MTNAAKVIFENILPGIDQVSNPQYRAMVSTLVTALKREEHVLISSPSSIDERGIAQLIEYIVCSIFPATVAVLTKDGSTRLIGKRARHMSKNSKDDTGISYDSISPFLSNVCIVECFDKISDASPIIKVMRELAVTIDDHSESVPIPFLLIALVNEKSHLPRNTLGAFSFHINIQSLPSTISRIESVLYQGYDSFLQALSAQVFSHRDITTYISQLVLNVDCKPLITSFIEVKTKLLLNKAIDDCAILSGRDFVMPDDVQEIFPMLVTHKFLLPGHTNFRNCLNFVQKLIDTIPVPI</sequence>
<dbReference type="GO" id="GO:0016851">
    <property type="term" value="F:magnesium chelatase activity"/>
    <property type="evidence" value="ECO:0007669"/>
    <property type="project" value="UniProtKB-EC"/>
</dbReference>
<dbReference type="Pfam" id="PF17863">
    <property type="entry name" value="AAA_lid_2"/>
    <property type="match status" value="1"/>
</dbReference>
<accession>A0A1J4L5L8</accession>
<organism evidence="4 5">
    <name type="scientific">Tritrichomonas foetus</name>
    <dbReference type="NCBI Taxonomy" id="1144522"/>
    <lineage>
        <taxon>Eukaryota</taxon>
        <taxon>Metamonada</taxon>
        <taxon>Parabasalia</taxon>
        <taxon>Tritrichomonadida</taxon>
        <taxon>Tritrichomonadidae</taxon>
        <taxon>Tritrichomonas</taxon>
    </lineage>
</organism>
<evidence type="ECO:0000256" key="2">
    <source>
        <dbReference type="ARBA" id="ARBA00023444"/>
    </source>
</evidence>
<protein>
    <recommendedName>
        <fullName evidence="1">magnesium chelatase</fullName>
        <ecNumber evidence="1">6.6.1.1</ecNumber>
    </recommendedName>
</protein>
<evidence type="ECO:0000256" key="1">
    <source>
        <dbReference type="ARBA" id="ARBA00012825"/>
    </source>
</evidence>
<dbReference type="OrthoDB" id="422220at2759"/>
<dbReference type="Gene3D" id="1.10.8.80">
    <property type="entry name" value="Magnesium chelatase subunit I, C-Terminal domain"/>
    <property type="match status" value="1"/>
</dbReference>
<dbReference type="InterPro" id="IPR041628">
    <property type="entry name" value="ChlI/MoxR_AAA_lid"/>
</dbReference>